<protein>
    <submittedName>
        <fullName evidence="3">6-phosphogluconolactonase, cycloisomerase 2 family</fullName>
    </submittedName>
</protein>
<gene>
    <name evidence="3" type="ORF">SAMN04489743_0740</name>
</gene>
<dbReference type="AlphaFoldDB" id="A0A1H1UNC1"/>
<dbReference type="Proteomes" id="UP000198751">
    <property type="component" value="Chromosome I"/>
</dbReference>
<feature type="compositionally biased region" description="Basic and acidic residues" evidence="2">
    <location>
        <begin position="151"/>
        <end position="161"/>
    </location>
</feature>
<dbReference type="InterPro" id="IPR019405">
    <property type="entry name" value="Lactonase_7-beta_prop"/>
</dbReference>
<dbReference type="GO" id="GO:0016853">
    <property type="term" value="F:isomerase activity"/>
    <property type="evidence" value="ECO:0007669"/>
    <property type="project" value="UniProtKB-KW"/>
</dbReference>
<evidence type="ECO:0000313" key="3">
    <source>
        <dbReference type="EMBL" id="SDS74032.1"/>
    </source>
</evidence>
<dbReference type="SUPFAM" id="SSF51004">
    <property type="entry name" value="C-terminal (heme d1) domain of cytochrome cd1-nitrite reductase"/>
    <property type="match status" value="1"/>
</dbReference>
<proteinExistence type="inferred from homology"/>
<dbReference type="InterPro" id="IPR015943">
    <property type="entry name" value="WD40/YVTN_repeat-like_dom_sf"/>
</dbReference>
<dbReference type="PANTHER" id="PTHR30344">
    <property type="entry name" value="6-PHOSPHOGLUCONOLACTONASE-RELATED"/>
    <property type="match status" value="1"/>
</dbReference>
<dbReference type="Pfam" id="PF10282">
    <property type="entry name" value="Lactonase"/>
    <property type="match status" value="1"/>
</dbReference>
<keyword evidence="4" id="KW-1185">Reference proteome</keyword>
<evidence type="ECO:0000256" key="2">
    <source>
        <dbReference type="SAM" id="MobiDB-lite"/>
    </source>
</evidence>
<dbReference type="InterPro" id="IPR011048">
    <property type="entry name" value="Haem_d1_sf"/>
</dbReference>
<sequence>MTPASGTPATEGQVPHTAIIWTGAYTPDGGGRAEGIGALRANADGSLEWLGTAVAAQSPSFVAVHPTLPVVYAVAEQRRMVQAYRHVDNHRLEPMGTPWPAGEATCHVAVDPQGRFVTATCWGDGQVLLYELDADGGITERFPASPSVDPHAAHSPDERRQSRAHTSLMLHDGRVMTTDLGHDTLRIWTYKPGTGLVADHEVVLPFGSGPRHLTLHSGGNVFVVSEYSIEVFVVRPDAGIFELVFRGPATLGGAKDGDSAAEICLGPEGTFAYAGVRGSNRISVLEVGSNGSELLPVQDLDSGGDWPRHHLVRGPWLHVAHERSDNVATFALDPGTGLPGPVVHNVETPSPTALVPNG</sequence>
<name>A0A1H1UNC1_9MICC</name>
<dbReference type="PANTHER" id="PTHR30344:SF1">
    <property type="entry name" value="6-PHOSPHOGLUCONOLACTONASE"/>
    <property type="match status" value="1"/>
</dbReference>
<accession>A0A1H1UNC1</accession>
<organism evidence="3 4">
    <name type="scientific">Pseudarthrobacter equi</name>
    <dbReference type="NCBI Taxonomy" id="728066"/>
    <lineage>
        <taxon>Bacteria</taxon>
        <taxon>Bacillati</taxon>
        <taxon>Actinomycetota</taxon>
        <taxon>Actinomycetes</taxon>
        <taxon>Micrococcales</taxon>
        <taxon>Micrococcaceae</taxon>
        <taxon>Pseudarthrobacter</taxon>
    </lineage>
</organism>
<dbReference type="InterPro" id="IPR050282">
    <property type="entry name" value="Cycloisomerase_2"/>
</dbReference>
<dbReference type="RefSeq" id="WP_172829900.1">
    <property type="nucleotide sequence ID" value="NZ_LT629779.1"/>
</dbReference>
<evidence type="ECO:0000256" key="1">
    <source>
        <dbReference type="ARBA" id="ARBA00005564"/>
    </source>
</evidence>
<dbReference type="GO" id="GO:0017057">
    <property type="term" value="F:6-phosphogluconolactonase activity"/>
    <property type="evidence" value="ECO:0007669"/>
    <property type="project" value="TreeGrafter"/>
</dbReference>
<dbReference type="Gene3D" id="2.130.10.10">
    <property type="entry name" value="YVTN repeat-like/Quinoprotein amine dehydrogenase"/>
    <property type="match status" value="1"/>
</dbReference>
<keyword evidence="3" id="KW-0413">Isomerase</keyword>
<feature type="region of interest" description="Disordered" evidence="2">
    <location>
        <begin position="141"/>
        <end position="164"/>
    </location>
</feature>
<evidence type="ECO:0000313" key="4">
    <source>
        <dbReference type="Proteomes" id="UP000198751"/>
    </source>
</evidence>
<reference evidence="4" key="1">
    <citation type="submission" date="2016-10" db="EMBL/GenBank/DDBJ databases">
        <authorList>
            <person name="Varghese N."/>
            <person name="Submissions S."/>
        </authorList>
    </citation>
    <scope>NUCLEOTIDE SEQUENCE [LARGE SCALE GENOMIC DNA]</scope>
    <source>
        <strain evidence="4">IMMIB L-1606</strain>
    </source>
</reference>
<comment type="similarity">
    <text evidence="1">Belongs to the cycloisomerase 2 family.</text>
</comment>
<dbReference type="EMBL" id="LT629779">
    <property type="protein sequence ID" value="SDS74032.1"/>
    <property type="molecule type" value="Genomic_DNA"/>
</dbReference>